<evidence type="ECO:0000256" key="5">
    <source>
        <dbReference type="ARBA" id="ARBA00022917"/>
    </source>
</evidence>
<keyword evidence="11" id="KW-1185">Reference proteome</keyword>
<protein>
    <recommendedName>
        <fullName evidence="2">Selenocysteine-specific elongation factor</fullName>
    </recommendedName>
    <alternativeName>
        <fullName evidence="8">SelB translation factor</fullName>
    </alternativeName>
</protein>
<evidence type="ECO:0000256" key="2">
    <source>
        <dbReference type="ARBA" id="ARBA00015953"/>
    </source>
</evidence>
<sequence>MRSALVGVIGHVDHGKTALVRALTGIDTDRLEEEKRRGISIALGFAHLAVPGGEIDLIDMPGHERFVRTMISGATGIDAVLLVVAANEGIKPQTVEHVEIAGLIGVKRGIVAVAKCDLVDAAGAEAAGRAACELARAAGIAEVTAVPTSAVTGAGLDRLREVLATLPRGSGTGVDAGVFYLPADRVFAVAGFGTVATGTLRRGALRVGDAVEIQPGGRSARVRSLQIHGRAVDTAGAGRRTAVNLRGVERSDLARGAALATPGLLVPSAWLDVDLRLLPSAGRDLGSGSAVRLLVGTTETSARIRLLDRDRLEPGDRAPVQLQAGEPVAVPAGEPFIIRTPSPPATIGGGRILDPASRRRRRHDAAALEFLSVLATGAPAAVVAARLRAAGAEGCTVAELCRLLAVSREMLRGILPGAGAELLGEDAVLLAEVLRDQECRLLALVEEHHRRHPTEPGLPRERLDRTAAVLATGLVRQGVLANDGGRLRHRDFNPAALMSDRDRSVIEDVETPFREGGLTPPDLAAVVGSDKARFQAVRYLVRTGTLVRTTDRVQKRDILFHRDAVAKAKRIMAIHLADRAGGFLVADLGRLLGISRKFSIPLLEHLDADGFTRRQDDRRVIARAEERTP</sequence>
<dbReference type="Gene3D" id="3.40.50.300">
    <property type="entry name" value="P-loop containing nucleotide triphosphate hydrolases"/>
    <property type="match status" value="1"/>
</dbReference>
<evidence type="ECO:0000256" key="8">
    <source>
        <dbReference type="ARBA" id="ARBA00031615"/>
    </source>
</evidence>
<evidence type="ECO:0000313" key="11">
    <source>
        <dbReference type="Proteomes" id="UP000595197"/>
    </source>
</evidence>
<keyword evidence="10" id="KW-0251">Elongation factor</keyword>
<dbReference type="InterPro" id="IPR031157">
    <property type="entry name" value="G_TR_CS"/>
</dbReference>
<keyword evidence="5" id="KW-0648">Protein biosynthesis</keyword>
<dbReference type="InterPro" id="IPR004535">
    <property type="entry name" value="Transl_elong_SelB"/>
</dbReference>
<dbReference type="EMBL" id="CP067420">
    <property type="protein sequence ID" value="QQP89727.1"/>
    <property type="molecule type" value="Genomic_DNA"/>
</dbReference>
<dbReference type="InterPro" id="IPR015191">
    <property type="entry name" value="SelB_WHD4"/>
</dbReference>
<dbReference type="SUPFAM" id="SSF52540">
    <property type="entry name" value="P-loop containing nucleoside triphosphate hydrolases"/>
    <property type="match status" value="1"/>
</dbReference>
<dbReference type="Pfam" id="PF09107">
    <property type="entry name" value="WHD_3rd_SelB"/>
    <property type="match status" value="1"/>
</dbReference>
<evidence type="ECO:0000313" key="10">
    <source>
        <dbReference type="EMBL" id="QQP89727.1"/>
    </source>
</evidence>
<dbReference type="RefSeq" id="WP_201076322.1">
    <property type="nucleotide sequence ID" value="NZ_CP067420.1"/>
</dbReference>
<dbReference type="InterPro" id="IPR009000">
    <property type="entry name" value="Transl_B-barrel_sf"/>
</dbReference>
<proteinExistence type="predicted"/>
<dbReference type="Gene3D" id="1.10.10.2770">
    <property type="match status" value="1"/>
</dbReference>
<dbReference type="Pfam" id="PF03144">
    <property type="entry name" value="GTP_EFTU_D2"/>
    <property type="match status" value="1"/>
</dbReference>
<feature type="domain" description="Tr-type G" evidence="9">
    <location>
        <begin position="1"/>
        <end position="172"/>
    </location>
</feature>
<keyword evidence="3" id="KW-0963">Cytoplasm</keyword>
<comment type="function">
    <text evidence="7">Translation factor necessary for the incorporation of selenocysteine into proteins. It probably replaces EF-Tu for the insertion of selenocysteine directed by the UGA codon. SelB binds GTP and GDP.</text>
</comment>
<dbReference type="InterPro" id="IPR036388">
    <property type="entry name" value="WH-like_DNA-bd_sf"/>
</dbReference>
<keyword evidence="4" id="KW-0547">Nucleotide-binding</keyword>
<gene>
    <name evidence="10" type="primary">selB</name>
    <name evidence="10" type="ORF">IGS68_00075</name>
</gene>
<dbReference type="InterPro" id="IPR000795">
    <property type="entry name" value="T_Tr_GTP-bd_dom"/>
</dbReference>
<dbReference type="NCBIfam" id="TIGR00475">
    <property type="entry name" value="selB"/>
    <property type="match status" value="1"/>
</dbReference>
<dbReference type="CDD" id="cd04171">
    <property type="entry name" value="SelB"/>
    <property type="match status" value="1"/>
</dbReference>
<dbReference type="Pfam" id="PF00009">
    <property type="entry name" value="GTP_EFTU"/>
    <property type="match status" value="1"/>
</dbReference>
<dbReference type="InterPro" id="IPR050055">
    <property type="entry name" value="EF-Tu_GTPase"/>
</dbReference>
<dbReference type="InterPro" id="IPR027417">
    <property type="entry name" value="P-loop_NTPase"/>
</dbReference>
<comment type="subcellular location">
    <subcellularLocation>
        <location evidence="1">Cytoplasm</location>
    </subcellularLocation>
</comment>
<dbReference type="Pfam" id="PF25461">
    <property type="entry name" value="Beta-barrel_SelB"/>
    <property type="match status" value="1"/>
</dbReference>
<dbReference type="Gene3D" id="1.10.10.10">
    <property type="entry name" value="Winged helix-like DNA-binding domain superfamily/Winged helix DNA-binding domain"/>
    <property type="match status" value="1"/>
</dbReference>
<dbReference type="InterPro" id="IPR009001">
    <property type="entry name" value="Transl_elong_EF1A/Init_IF2_C"/>
</dbReference>
<evidence type="ECO:0000256" key="1">
    <source>
        <dbReference type="ARBA" id="ARBA00004496"/>
    </source>
</evidence>
<name>A0ABX7B6E0_9PROT</name>
<dbReference type="CDD" id="cd15491">
    <property type="entry name" value="selB_III"/>
    <property type="match status" value="1"/>
</dbReference>
<dbReference type="PANTHER" id="PTHR43721:SF22">
    <property type="entry name" value="ELONGATION FACTOR TU, MITOCHONDRIAL"/>
    <property type="match status" value="1"/>
</dbReference>
<dbReference type="Proteomes" id="UP000595197">
    <property type="component" value="Chromosome"/>
</dbReference>
<dbReference type="PROSITE" id="PS51722">
    <property type="entry name" value="G_TR_2"/>
    <property type="match status" value="1"/>
</dbReference>
<accession>A0ABX7B6E0</accession>
<dbReference type="SUPFAM" id="SSF50447">
    <property type="entry name" value="Translation proteins"/>
    <property type="match status" value="1"/>
</dbReference>
<dbReference type="InterPro" id="IPR005225">
    <property type="entry name" value="Small_GTP-bd"/>
</dbReference>
<organism evidence="10 11">
    <name type="scientific">Skermanella cutis</name>
    <dbReference type="NCBI Taxonomy" id="2775420"/>
    <lineage>
        <taxon>Bacteria</taxon>
        <taxon>Pseudomonadati</taxon>
        <taxon>Pseudomonadota</taxon>
        <taxon>Alphaproteobacteria</taxon>
        <taxon>Rhodospirillales</taxon>
        <taxon>Azospirillaceae</taxon>
        <taxon>Skermanella</taxon>
    </lineage>
</organism>
<dbReference type="Gene3D" id="2.40.30.10">
    <property type="entry name" value="Translation factors"/>
    <property type="match status" value="1"/>
</dbReference>
<keyword evidence="6" id="KW-0342">GTP-binding</keyword>
<dbReference type="SUPFAM" id="SSF46785">
    <property type="entry name" value="Winged helix' DNA-binding domain"/>
    <property type="match status" value="1"/>
</dbReference>
<dbReference type="CDD" id="cd03696">
    <property type="entry name" value="SelB_II"/>
    <property type="match status" value="1"/>
</dbReference>
<evidence type="ECO:0000259" key="9">
    <source>
        <dbReference type="PROSITE" id="PS51722"/>
    </source>
</evidence>
<dbReference type="InterPro" id="IPR057335">
    <property type="entry name" value="Beta-barrel_SelB"/>
</dbReference>
<dbReference type="PANTHER" id="PTHR43721">
    <property type="entry name" value="ELONGATION FACTOR TU-RELATED"/>
    <property type="match status" value="1"/>
</dbReference>
<dbReference type="InterPro" id="IPR004161">
    <property type="entry name" value="EFTu-like_2"/>
</dbReference>
<dbReference type="SUPFAM" id="SSF50465">
    <property type="entry name" value="EF-Tu/eEF-1alpha/eIF2-gamma C-terminal domain"/>
    <property type="match status" value="1"/>
</dbReference>
<dbReference type="InterPro" id="IPR036390">
    <property type="entry name" value="WH_DNA-bd_sf"/>
</dbReference>
<evidence type="ECO:0000256" key="4">
    <source>
        <dbReference type="ARBA" id="ARBA00022741"/>
    </source>
</evidence>
<dbReference type="GO" id="GO:0003746">
    <property type="term" value="F:translation elongation factor activity"/>
    <property type="evidence" value="ECO:0007669"/>
    <property type="project" value="UniProtKB-KW"/>
</dbReference>
<evidence type="ECO:0000256" key="3">
    <source>
        <dbReference type="ARBA" id="ARBA00022490"/>
    </source>
</evidence>
<dbReference type="NCBIfam" id="TIGR00231">
    <property type="entry name" value="small_GTP"/>
    <property type="match status" value="1"/>
</dbReference>
<dbReference type="PROSITE" id="PS00301">
    <property type="entry name" value="G_TR_1"/>
    <property type="match status" value="1"/>
</dbReference>
<reference evidence="10" key="1">
    <citation type="submission" date="2021-02" db="EMBL/GenBank/DDBJ databases">
        <title>Skermanella TT6 skin isolate.</title>
        <authorList>
            <person name="Lee K."/>
            <person name="Ganzorig M."/>
        </authorList>
    </citation>
    <scope>NUCLEOTIDE SEQUENCE</scope>
    <source>
        <strain evidence="10">TT6</strain>
    </source>
</reference>
<evidence type="ECO:0000256" key="7">
    <source>
        <dbReference type="ARBA" id="ARBA00025526"/>
    </source>
</evidence>
<evidence type="ECO:0000256" key="6">
    <source>
        <dbReference type="ARBA" id="ARBA00023134"/>
    </source>
</evidence>